<dbReference type="EMBL" id="CABVPY010000082">
    <property type="protein sequence ID" value="VWC41940.1"/>
    <property type="molecule type" value="Genomic_DNA"/>
</dbReference>
<evidence type="ECO:0000256" key="1">
    <source>
        <dbReference type="SAM" id="MobiDB-lite"/>
    </source>
</evidence>
<dbReference type="RefSeq" id="WP_174947045.1">
    <property type="nucleotide sequence ID" value="NZ_CABVPY010000082.1"/>
</dbReference>
<feature type="domain" description="TniQ" evidence="2">
    <location>
        <begin position="11"/>
        <end position="137"/>
    </location>
</feature>
<dbReference type="AlphaFoldDB" id="A0A6P2S8A1"/>
<gene>
    <name evidence="3" type="ORF">BLA6863_07104</name>
</gene>
<dbReference type="Proteomes" id="UP000494170">
    <property type="component" value="Unassembled WGS sequence"/>
</dbReference>
<accession>A0A6P2S8A1</accession>
<name>A0A6P2S8A1_BURL3</name>
<evidence type="ECO:0000259" key="2">
    <source>
        <dbReference type="Pfam" id="PF06527"/>
    </source>
</evidence>
<organism evidence="3 4">
    <name type="scientific">Burkholderia lata (strain ATCC 17760 / DSM 23089 / LMG 22485 / NCIMB 9086 / R18194 / 383)</name>
    <dbReference type="NCBI Taxonomy" id="482957"/>
    <lineage>
        <taxon>Bacteria</taxon>
        <taxon>Pseudomonadati</taxon>
        <taxon>Pseudomonadota</taxon>
        <taxon>Betaproteobacteria</taxon>
        <taxon>Burkholderiales</taxon>
        <taxon>Burkholderiaceae</taxon>
        <taxon>Burkholderia</taxon>
        <taxon>Burkholderia cepacia complex</taxon>
    </lineage>
</organism>
<sequence length="289" mass="33303">MIEGLPSLLVVPTPIDDESPASWILRVCEKHHISYWMLLRNFGIKENYDPDISLRAEDLLRIGRGTKIPEQRLRNLGNTFSAVRRDRFLTALLITDRPCRVKYRFCTECLRTDPVPYFRIQWRFLDWKYCPIHRIELADHCGQCGGPRSGMSYGRILTDKTLNIRNCPRCCHSLAAHGPPNVNAQASDTIVALQRHVVTASLIDMNEIDGPVNRGVLRWYLLWYVRRYRPEFSISARSQRPRASFLDIGDDLPAILAMYERRRRGAKLSQGKAPDEPPAIARKPAKPPW</sequence>
<protein>
    <recommendedName>
        <fullName evidence="2">TniQ domain-containing protein</fullName>
    </recommendedName>
</protein>
<reference evidence="3 4" key="1">
    <citation type="submission" date="2019-09" db="EMBL/GenBank/DDBJ databases">
        <authorList>
            <person name="Depoorter E."/>
        </authorList>
    </citation>
    <scope>NUCLEOTIDE SEQUENCE [LARGE SCALE GENOMIC DNA]</scope>
    <source>
        <strain evidence="3">LMG 6863</strain>
    </source>
</reference>
<evidence type="ECO:0000313" key="3">
    <source>
        <dbReference type="EMBL" id="VWC41940.1"/>
    </source>
</evidence>
<feature type="region of interest" description="Disordered" evidence="1">
    <location>
        <begin position="265"/>
        <end position="289"/>
    </location>
</feature>
<dbReference type="Pfam" id="PF06527">
    <property type="entry name" value="TniQ"/>
    <property type="match status" value="1"/>
</dbReference>
<evidence type="ECO:0000313" key="4">
    <source>
        <dbReference type="Proteomes" id="UP000494170"/>
    </source>
</evidence>
<proteinExistence type="predicted"/>
<dbReference type="InterPro" id="IPR009492">
    <property type="entry name" value="TniQ"/>
</dbReference>